<accession>A0A5M3VVC1</accession>
<dbReference type="Proteomes" id="UP000334990">
    <property type="component" value="Unassembled WGS sequence"/>
</dbReference>
<dbReference type="EMBL" id="BLAD01000045">
    <property type="protein sequence ID" value="GES00454.1"/>
    <property type="molecule type" value="Genomic_DNA"/>
</dbReference>
<dbReference type="AlphaFoldDB" id="A0A5M3VVC1"/>
<protein>
    <submittedName>
        <fullName evidence="1">Uncharacterized protein</fullName>
    </submittedName>
</protein>
<proteinExistence type="predicted"/>
<evidence type="ECO:0000313" key="2">
    <source>
        <dbReference type="Proteomes" id="UP000334990"/>
    </source>
</evidence>
<name>A0A5M3VVC1_9ACTN</name>
<comment type="caution">
    <text evidence="1">The sequence shown here is derived from an EMBL/GenBank/DDBJ whole genome shotgun (WGS) entry which is preliminary data.</text>
</comment>
<organism evidence="1 2">
    <name type="scientific">Acrocarpospora corrugata</name>
    <dbReference type="NCBI Taxonomy" id="35763"/>
    <lineage>
        <taxon>Bacteria</taxon>
        <taxon>Bacillati</taxon>
        <taxon>Actinomycetota</taxon>
        <taxon>Actinomycetes</taxon>
        <taxon>Streptosporangiales</taxon>
        <taxon>Streptosporangiaceae</taxon>
        <taxon>Acrocarpospora</taxon>
    </lineage>
</organism>
<gene>
    <name evidence="1" type="ORF">Acor_25180</name>
</gene>
<keyword evidence="2" id="KW-1185">Reference proteome</keyword>
<sequence length="164" mass="17028">MLAYSYDGSARMIARMVSGISLTGNNRPPTTASPNMLAIAAGWADSAGSSEPMVSPSAANGIVPSHIAGISVIHGPADSLTCRTSTAARHTSTSEGSTSSNEAASLVTMIVHRDSGVTCNCRNPPPVRSWAHGTALDIMAAAREPYAAMETMRTTLSWSLPRPE</sequence>
<reference evidence="1 2" key="1">
    <citation type="submission" date="2019-10" db="EMBL/GenBank/DDBJ databases">
        <title>Whole genome shotgun sequence of Acrocarpospora corrugata NBRC 13972.</title>
        <authorList>
            <person name="Ichikawa N."/>
            <person name="Kimura A."/>
            <person name="Kitahashi Y."/>
            <person name="Komaki H."/>
            <person name="Oguchi A."/>
        </authorList>
    </citation>
    <scope>NUCLEOTIDE SEQUENCE [LARGE SCALE GENOMIC DNA]</scope>
    <source>
        <strain evidence="1 2">NBRC 13972</strain>
    </source>
</reference>
<evidence type="ECO:0000313" key="1">
    <source>
        <dbReference type="EMBL" id="GES00454.1"/>
    </source>
</evidence>